<protein>
    <recommendedName>
        <fullName evidence="4">Elongation factor P</fullName>
    </recommendedName>
</protein>
<evidence type="ECO:0000313" key="2">
    <source>
        <dbReference type="EMBL" id="EQB12035.1"/>
    </source>
</evidence>
<gene>
    <name evidence="2" type="ORF">L284_16030</name>
</gene>
<dbReference type="EMBL" id="ATHL01000100">
    <property type="protein sequence ID" value="EQB12035.1"/>
    <property type="molecule type" value="Genomic_DNA"/>
</dbReference>
<feature type="chain" id="PRO_5004564449" description="Elongation factor P" evidence="1">
    <location>
        <begin position="27"/>
        <end position="147"/>
    </location>
</feature>
<dbReference type="AlphaFoldDB" id="T0IJV2"/>
<accession>T0IJV2</accession>
<sequence length="147" mass="15287">MMRAFRNAPSVALVVALGLGAVPLNARPTPPPVPGGPIGTMDLGQYHCERDGTAGGPVGIRLPQYDFRVVTGSNYKTPDGARGSYLMTGDRIAMTGGALKGMKMHRTSKGFLRHVGTDGADSDIRCVLTRGGPGPLDAAEGVNEPDN</sequence>
<reference evidence="2 3" key="1">
    <citation type="journal article" date="2013" name="Genome Announc.">
        <title>Genome Sequence of Novosphingobium lindaniclasticum LE124T, Isolated from a Hexachlorocyclohexane Dumpsite.</title>
        <authorList>
            <person name="Saxena A."/>
            <person name="Nayyar N."/>
            <person name="Sangwan N."/>
            <person name="Kumari R."/>
            <person name="Khurana J.P."/>
            <person name="Lal R."/>
        </authorList>
    </citation>
    <scope>NUCLEOTIDE SEQUENCE [LARGE SCALE GENOMIC DNA]</scope>
    <source>
        <strain evidence="2 3">LE124</strain>
    </source>
</reference>
<evidence type="ECO:0000256" key="1">
    <source>
        <dbReference type="SAM" id="SignalP"/>
    </source>
</evidence>
<evidence type="ECO:0000313" key="3">
    <source>
        <dbReference type="Proteomes" id="UP000015527"/>
    </source>
</evidence>
<keyword evidence="1" id="KW-0732">Signal</keyword>
<organism evidence="2 3">
    <name type="scientific">Novosphingobium lindaniclasticum LE124</name>
    <dbReference type="NCBI Taxonomy" id="1096930"/>
    <lineage>
        <taxon>Bacteria</taxon>
        <taxon>Pseudomonadati</taxon>
        <taxon>Pseudomonadota</taxon>
        <taxon>Alphaproteobacteria</taxon>
        <taxon>Sphingomonadales</taxon>
        <taxon>Sphingomonadaceae</taxon>
        <taxon>Novosphingobium</taxon>
    </lineage>
</organism>
<proteinExistence type="predicted"/>
<comment type="caution">
    <text evidence="2">The sequence shown here is derived from an EMBL/GenBank/DDBJ whole genome shotgun (WGS) entry which is preliminary data.</text>
</comment>
<feature type="signal peptide" evidence="1">
    <location>
        <begin position="1"/>
        <end position="26"/>
    </location>
</feature>
<dbReference type="Proteomes" id="UP000015527">
    <property type="component" value="Unassembled WGS sequence"/>
</dbReference>
<dbReference type="PATRIC" id="fig|1096930.3.peg.3179"/>
<dbReference type="RefSeq" id="WP_021235004.1">
    <property type="nucleotide sequence ID" value="NZ_ATHL01000100.1"/>
</dbReference>
<name>T0IJV2_9SPHN</name>
<dbReference type="eggNOG" id="ENOG50302Q9">
    <property type="taxonomic scope" value="Bacteria"/>
</dbReference>
<evidence type="ECO:0008006" key="4">
    <source>
        <dbReference type="Google" id="ProtNLM"/>
    </source>
</evidence>
<keyword evidence="3" id="KW-1185">Reference proteome</keyword>